<feature type="transmembrane region" description="Helical" evidence="1">
    <location>
        <begin position="1231"/>
        <end position="1256"/>
    </location>
</feature>
<dbReference type="RefSeq" id="XP_002669583.1">
    <property type="nucleotide sequence ID" value="XM_002669537.1"/>
</dbReference>
<dbReference type="Proteomes" id="UP000006671">
    <property type="component" value="Unassembled WGS sequence"/>
</dbReference>
<dbReference type="InParanoid" id="D2W2C7"/>
<feature type="transmembrane region" description="Helical" evidence="1">
    <location>
        <begin position="65"/>
        <end position="83"/>
    </location>
</feature>
<name>D2W2C7_NAEGR</name>
<dbReference type="KEGG" id="ngr:NAEGRDRAFT_82127"/>
<dbReference type="OrthoDB" id="10257469at2759"/>
<sequence length="1487" mass="169137">MHENGVVASQLQPLTKRTEMEHRLQNKHLLLFDNSLVVREFDYITEFLFDGVEIFKKSKLDLKNCIMICLIFLLCGVIFPYGVEGSTYRCPNGFSQYYVLLSYSNTNALPSTCKICDQSLYTCSGSNNWNDGEITFSNPIQSSNKLYSMHGVVYYQYDKCKLNDVSQTGNMTISLNNYDMTDTNVVSGGCSCGGCSQFSFLSRKYDILNQLTKSSTTIFKPNYISAGGNICITEILLNYCYVSNNVNITNYAISSRNGSNWNIDVTLATKDIYFFDLLVANNGPDSTSSFTFNFQFSSLSHLTLQNLSIIFPYEYTFLSNSSCTYNNGFLKCPVYPTYCIKSNLVYSCTFDNIIIDSYYDDNNNRTINVTVSPSYLSYLYLRMYFTIDNTTVSSTTLSYSLSPHTASQSIDTSTSLSGSVSLNIFSNAITRVLTLGSNLADRISHYSLDSYKFKITISPSDVDTFSNPIVMINYLFSDKIGFNIKISNNGQDLYSRKVLPEELIVVSAQYQYTLSIPYFSSKFESSISNTFSIVFTSFSQTSDSISYTVYSKITNMINTAINSDQIVDSDLQLYQWRYYYVTSYSDSAILNVLFETTDIYANSVNILISSAQSSSSQTPNYPYDWQMTKLPSSSYFTLPTSFKLDTEKKNAWLYKDVSNTKQAYYIAVYGKACPFKCYYKVRSYLTDDERILLSYGNTQYSVTYVKKEPNTIHYSTKLKIERASNSTKFLGNLLRYSFKLLDHVPITSMEVYIRKSLFPSTQLYDFKQTGDCYEISGHIELVNTIYEYEWYFGFIYKVEKDDVEYTSSVKVDFWIDTPQIYTDTLNSKMYSSDFDLLSTGAKISSSDYILPYHVIHTSVVLIRNTSDNPLLFYSKVGEAPYTDDYDTSFDNSFNFPNSTFYTDMLLTLNYVASTNNGGTHIIYRREPYVIPNIVGYNETAINFIEEGNLVADAFSNLLITVPQYNYYTSSLDRIIYQSIYEGNNTRNTCNSTYIDLTVVSYNSFPSVVSLTKRYDGLNPVLLVGNDNSTGVNGTTDSILQISKSLSSTKKRKRGIPFFFSFDLDEILRAFYKNFSEKAAENEGLIKETTLNPNDYLATTNFRIELTFWDITNLTNFDHLSLTCAFEKLSVENVDEILPKDSKLEKEVYKYSKSATESASLFMIKYSLTFPLNSIHNYSSYNNISGLAANQKSVNSSLYLAVWNQDESYHHEIISFIVADGKISNELTFLPFTTYALISITALVCFVAIILMIGFSCKFYEKIKKRKLTTFETLRDNDPFCFGLTFWFSLFGSRTKSRRARQLQILIPALILLFIAVVSVVTFLVLALSYSDHLVCCSQAGDVIYQFNQNNYYPQTSEYSAEFDKYGLYALGSASTKCFISSNYYDISQVQQSNKRITPAPKPFFVIPILDKPSKGINNAVILCPRSEFKSVVIRGSDIFGMVGTLLCGTLILLSFSLFSILFIEIVLSSWFLETVLFPKLSYRILNE</sequence>
<keyword evidence="3" id="KW-1185">Reference proteome</keyword>
<gene>
    <name evidence="2" type="ORF">NAEGRDRAFT_82127</name>
</gene>
<evidence type="ECO:0000313" key="2">
    <source>
        <dbReference type="EMBL" id="EFC36839.1"/>
    </source>
</evidence>
<dbReference type="GeneID" id="8862943"/>
<organism evidence="3">
    <name type="scientific">Naegleria gruberi</name>
    <name type="common">Amoeba</name>
    <dbReference type="NCBI Taxonomy" id="5762"/>
    <lineage>
        <taxon>Eukaryota</taxon>
        <taxon>Discoba</taxon>
        <taxon>Heterolobosea</taxon>
        <taxon>Tetramitia</taxon>
        <taxon>Eutetramitia</taxon>
        <taxon>Vahlkampfiidae</taxon>
        <taxon>Naegleria</taxon>
    </lineage>
</organism>
<keyword evidence="1" id="KW-0812">Transmembrane</keyword>
<keyword evidence="1" id="KW-0472">Membrane</keyword>
<evidence type="ECO:0000313" key="3">
    <source>
        <dbReference type="Proteomes" id="UP000006671"/>
    </source>
</evidence>
<evidence type="ECO:0000256" key="1">
    <source>
        <dbReference type="SAM" id="Phobius"/>
    </source>
</evidence>
<accession>D2W2C7</accession>
<feature type="transmembrane region" description="Helical" evidence="1">
    <location>
        <begin position="1304"/>
        <end position="1329"/>
    </location>
</feature>
<proteinExistence type="predicted"/>
<reference evidence="2 3" key="1">
    <citation type="journal article" date="2010" name="Cell">
        <title>The genome of Naegleria gruberi illuminates early eukaryotic versatility.</title>
        <authorList>
            <person name="Fritz-Laylin L.K."/>
            <person name="Prochnik S.E."/>
            <person name="Ginger M.L."/>
            <person name="Dacks J.B."/>
            <person name="Carpenter M.L."/>
            <person name="Field M.C."/>
            <person name="Kuo A."/>
            <person name="Paredez A."/>
            <person name="Chapman J."/>
            <person name="Pham J."/>
            <person name="Shu S."/>
            <person name="Neupane R."/>
            <person name="Cipriano M."/>
            <person name="Mancuso J."/>
            <person name="Tu H."/>
            <person name="Salamov A."/>
            <person name="Lindquist E."/>
            <person name="Shapiro H."/>
            <person name="Lucas S."/>
            <person name="Grigoriev I.V."/>
            <person name="Cande W.Z."/>
            <person name="Fulton C."/>
            <person name="Rokhsar D.S."/>
            <person name="Dawson S.C."/>
        </authorList>
    </citation>
    <scope>NUCLEOTIDE SEQUENCE [LARGE SCALE GENOMIC DNA]</scope>
    <source>
        <strain evidence="2 3">NEG-M</strain>
    </source>
</reference>
<dbReference type="EMBL" id="GG738925">
    <property type="protein sequence ID" value="EFC36839.1"/>
    <property type="molecule type" value="Genomic_DNA"/>
</dbReference>
<keyword evidence="1" id="KW-1133">Transmembrane helix</keyword>
<dbReference type="OMA" id="CCSQAGD"/>
<feature type="transmembrane region" description="Helical" evidence="1">
    <location>
        <begin position="1438"/>
        <end position="1463"/>
    </location>
</feature>
<protein>
    <submittedName>
        <fullName evidence="2">Predicted protein</fullName>
    </submittedName>
</protein>
<dbReference type="VEuPathDB" id="AmoebaDB:NAEGRDRAFT_82127"/>